<feature type="compositionally biased region" description="Polar residues" evidence="1">
    <location>
        <begin position="119"/>
        <end position="138"/>
    </location>
</feature>
<dbReference type="AlphaFoldDB" id="A0A853F3Z4"/>
<evidence type="ECO:0000313" key="3">
    <source>
        <dbReference type="Proteomes" id="UP000568751"/>
    </source>
</evidence>
<comment type="caution">
    <text evidence="2">The sequence shown here is derived from an EMBL/GenBank/DDBJ whole genome shotgun (WGS) entry which is preliminary data.</text>
</comment>
<name>A0A853F3Z4_9GAMM</name>
<protein>
    <submittedName>
        <fullName evidence="2">Uncharacterized protein</fullName>
    </submittedName>
</protein>
<organism evidence="2 3">
    <name type="scientific">Candidatus Thiodubiliella endoseptemdiera</name>
    <dbReference type="NCBI Taxonomy" id="2738886"/>
    <lineage>
        <taxon>Bacteria</taxon>
        <taxon>Pseudomonadati</taxon>
        <taxon>Pseudomonadota</taxon>
        <taxon>Gammaproteobacteria</taxon>
        <taxon>Candidatus Pseudothioglobaceae</taxon>
        <taxon>Candidatus Thiodubiliella</taxon>
    </lineage>
</organism>
<evidence type="ECO:0000256" key="1">
    <source>
        <dbReference type="SAM" id="MobiDB-lite"/>
    </source>
</evidence>
<evidence type="ECO:0000313" key="2">
    <source>
        <dbReference type="EMBL" id="NYT28743.1"/>
    </source>
</evidence>
<proteinExistence type="predicted"/>
<reference evidence="2 3" key="1">
    <citation type="submission" date="2020-05" db="EMBL/GenBank/DDBJ databases">
        <title>Horizontal transmission and recombination maintain forever young bacterial symbiont genomes.</title>
        <authorList>
            <person name="Russell S.L."/>
            <person name="Pepper-Tunick E."/>
            <person name="Svedberg J."/>
            <person name="Byrne A."/>
            <person name="Ruelas Castillo J."/>
            <person name="Vollmers C."/>
            <person name="Beinart R.A."/>
            <person name="Corbett-Detig R."/>
        </authorList>
    </citation>
    <scope>NUCLEOTIDE SEQUENCE [LARGE SCALE GENOMIC DNA]</scope>
    <source>
        <strain evidence="2">455</strain>
    </source>
</reference>
<gene>
    <name evidence="2" type="ORF">H0A76_13370</name>
</gene>
<sequence>MNTINDIVYENAKASGQQMEEKENMKTNELKLQIGDYVYLQCQPTGAGRKFKPIFEGPFAVNNIISAHLIKLRDPTGKKKLKDPVHINRLKIAHIRAPDPAHCLAPSHTESNDTEETQSDNSSANNQDIHVPKKSTNIEQPIWRSNRNIIKPVRFRDENFITNEKEIEDSLSTDSRSEKVKRILAKKKHGNSFLYLVQLVGEPSQNAQWRSISQLSRKAQDLLISRPPPLVK</sequence>
<accession>A0A853F3Z4</accession>
<dbReference type="Proteomes" id="UP000568751">
    <property type="component" value="Unassembled WGS sequence"/>
</dbReference>
<dbReference type="EMBL" id="JACCHT010000022">
    <property type="protein sequence ID" value="NYT28743.1"/>
    <property type="molecule type" value="Genomic_DNA"/>
</dbReference>
<feature type="region of interest" description="Disordered" evidence="1">
    <location>
        <begin position="98"/>
        <end position="138"/>
    </location>
</feature>